<keyword evidence="2 8" id="KW-1277">Toxin-antitoxin system</keyword>
<dbReference type="SUPFAM" id="SSF88723">
    <property type="entry name" value="PIN domain-like"/>
    <property type="match status" value="1"/>
</dbReference>
<evidence type="ECO:0000256" key="5">
    <source>
        <dbReference type="ARBA" id="ARBA00022801"/>
    </source>
</evidence>
<proteinExistence type="inferred from homology"/>
<accession>A0ABT6CPW6</accession>
<sequence>MTATRGLLDTSVVIDWHDPAVARALPDEVAISAITTAELTAGPHLAATPGEAANRQARLQEVEARFEPIPFDGTAARSYGLVVAAVVSEGRKPRSRFADLVIAATAHAHGLDLYTRNGADFAGLDHLVRVISI</sequence>
<evidence type="ECO:0000256" key="7">
    <source>
        <dbReference type="ARBA" id="ARBA00038093"/>
    </source>
</evidence>
<keyword evidence="3 8" id="KW-0540">Nuclease</keyword>
<keyword evidence="4 8" id="KW-0479">Metal-binding</keyword>
<evidence type="ECO:0000313" key="11">
    <source>
        <dbReference type="Proteomes" id="UP001220456"/>
    </source>
</evidence>
<dbReference type="InterPro" id="IPR029060">
    <property type="entry name" value="PIN-like_dom_sf"/>
</dbReference>
<evidence type="ECO:0000256" key="1">
    <source>
        <dbReference type="ARBA" id="ARBA00001946"/>
    </source>
</evidence>
<dbReference type="RefSeq" id="WP_277356905.1">
    <property type="nucleotide sequence ID" value="NZ_JAROKN010000001.1"/>
</dbReference>
<keyword evidence="8" id="KW-0800">Toxin</keyword>
<gene>
    <name evidence="8" type="primary">vapC</name>
    <name evidence="10" type="ORF">P4U43_00135</name>
</gene>
<dbReference type="Proteomes" id="UP001220456">
    <property type="component" value="Unassembled WGS sequence"/>
</dbReference>
<keyword evidence="11" id="KW-1185">Reference proteome</keyword>
<feature type="binding site" evidence="8">
    <location>
        <position position="99"/>
    </location>
    <ligand>
        <name>Mg(2+)</name>
        <dbReference type="ChEBI" id="CHEBI:18420"/>
    </ligand>
</feature>
<keyword evidence="5 8" id="KW-0378">Hydrolase</keyword>
<comment type="similarity">
    <text evidence="7 8">Belongs to the PINc/VapC protein family.</text>
</comment>
<dbReference type="PANTHER" id="PTHR33653">
    <property type="entry name" value="RIBONUCLEASE VAPC2"/>
    <property type="match status" value="1"/>
</dbReference>
<comment type="caution">
    <text evidence="10">The sequence shown here is derived from an EMBL/GenBank/DDBJ whole genome shotgun (WGS) entry which is preliminary data.</text>
</comment>
<evidence type="ECO:0000313" key="10">
    <source>
        <dbReference type="EMBL" id="MDF9276197.1"/>
    </source>
</evidence>
<evidence type="ECO:0000259" key="9">
    <source>
        <dbReference type="Pfam" id="PF01850"/>
    </source>
</evidence>
<evidence type="ECO:0000256" key="4">
    <source>
        <dbReference type="ARBA" id="ARBA00022723"/>
    </source>
</evidence>
<feature type="domain" description="PIN" evidence="9">
    <location>
        <begin position="7"/>
        <end position="123"/>
    </location>
</feature>
<dbReference type="InterPro" id="IPR022907">
    <property type="entry name" value="VapC_family"/>
</dbReference>
<evidence type="ECO:0000256" key="2">
    <source>
        <dbReference type="ARBA" id="ARBA00022649"/>
    </source>
</evidence>
<dbReference type="InterPro" id="IPR002716">
    <property type="entry name" value="PIN_dom"/>
</dbReference>
<protein>
    <recommendedName>
        <fullName evidence="8">Ribonuclease VapC</fullName>
        <shortName evidence="8">RNase VapC</shortName>
        <ecNumber evidence="8">3.1.-.-</ecNumber>
    </recommendedName>
    <alternativeName>
        <fullName evidence="8">Toxin VapC</fullName>
    </alternativeName>
</protein>
<dbReference type="Gene3D" id="3.40.50.1010">
    <property type="entry name" value="5'-nuclease"/>
    <property type="match status" value="1"/>
</dbReference>
<comment type="cofactor">
    <cofactor evidence="1 8">
        <name>Mg(2+)</name>
        <dbReference type="ChEBI" id="CHEBI:18420"/>
    </cofactor>
</comment>
<evidence type="ECO:0000256" key="3">
    <source>
        <dbReference type="ARBA" id="ARBA00022722"/>
    </source>
</evidence>
<keyword evidence="6 8" id="KW-0460">Magnesium</keyword>
<dbReference type="HAMAP" id="MF_00265">
    <property type="entry name" value="VapC_Nob1"/>
    <property type="match status" value="1"/>
</dbReference>
<dbReference type="PANTHER" id="PTHR33653:SF1">
    <property type="entry name" value="RIBONUCLEASE VAPC2"/>
    <property type="match status" value="1"/>
</dbReference>
<dbReference type="CDD" id="cd18732">
    <property type="entry name" value="PIN_MtVapC4-C5_like"/>
    <property type="match status" value="1"/>
</dbReference>
<evidence type="ECO:0000256" key="8">
    <source>
        <dbReference type="HAMAP-Rule" id="MF_00265"/>
    </source>
</evidence>
<reference evidence="10 11" key="1">
    <citation type="journal article" date="2023" name="Int. J. Syst. Evol. Microbiol.">
        <title>Arthrobacter vasquezii sp. nov., isolated from a soil sample from Union Glacier, Antarctica.</title>
        <authorList>
            <person name="Valenzuela-Ibaceta F."/>
            <person name="Carrasco V."/>
            <person name="Lagos-Moraga S."/>
            <person name="Dietz-Vargas C."/>
            <person name="Navarro C.A."/>
            <person name="Perez-Donoso J.M."/>
        </authorList>
    </citation>
    <scope>NUCLEOTIDE SEQUENCE [LARGE SCALE GENOMIC DNA]</scope>
    <source>
        <strain evidence="10 11">EH-1B-1</strain>
    </source>
</reference>
<dbReference type="Pfam" id="PF01850">
    <property type="entry name" value="PIN"/>
    <property type="match status" value="1"/>
</dbReference>
<dbReference type="EMBL" id="JAROKN010000001">
    <property type="protein sequence ID" value="MDF9276197.1"/>
    <property type="molecule type" value="Genomic_DNA"/>
</dbReference>
<dbReference type="EC" id="3.1.-.-" evidence="8"/>
<dbReference type="InterPro" id="IPR050556">
    <property type="entry name" value="Type_II_TA_system_RNase"/>
</dbReference>
<organism evidence="10 11">
    <name type="scientific">Arthrobacter vasquezii</name>
    <dbReference type="NCBI Taxonomy" id="2977629"/>
    <lineage>
        <taxon>Bacteria</taxon>
        <taxon>Bacillati</taxon>
        <taxon>Actinomycetota</taxon>
        <taxon>Actinomycetes</taxon>
        <taxon>Micrococcales</taxon>
        <taxon>Micrococcaceae</taxon>
        <taxon>Arthrobacter</taxon>
    </lineage>
</organism>
<comment type="function">
    <text evidence="8">Toxic component of a toxin-antitoxin (TA) system. An RNase.</text>
</comment>
<name>A0ABT6CPW6_9MICC</name>
<feature type="binding site" evidence="8">
    <location>
        <position position="9"/>
    </location>
    <ligand>
        <name>Mg(2+)</name>
        <dbReference type="ChEBI" id="CHEBI:18420"/>
    </ligand>
</feature>
<evidence type="ECO:0000256" key="6">
    <source>
        <dbReference type="ARBA" id="ARBA00022842"/>
    </source>
</evidence>